<evidence type="ECO:0000313" key="2">
    <source>
        <dbReference type="Proteomes" id="UP000659698"/>
    </source>
</evidence>
<dbReference type="Proteomes" id="UP000659698">
    <property type="component" value="Unassembled WGS sequence"/>
</dbReference>
<comment type="caution">
    <text evidence="1">The sequence shown here is derived from an EMBL/GenBank/DDBJ whole genome shotgun (WGS) entry which is preliminary data.</text>
</comment>
<name>A0ABR6VXK5_9BACT</name>
<evidence type="ECO:0008006" key="3">
    <source>
        <dbReference type="Google" id="ProtNLM"/>
    </source>
</evidence>
<dbReference type="EMBL" id="JACOAF010000042">
    <property type="protein sequence ID" value="MBC3541659.1"/>
    <property type="molecule type" value="Genomic_DNA"/>
</dbReference>
<evidence type="ECO:0000313" key="1">
    <source>
        <dbReference type="EMBL" id="MBC3541659.1"/>
    </source>
</evidence>
<dbReference type="PROSITE" id="PS51257">
    <property type="entry name" value="PROKAR_LIPOPROTEIN"/>
    <property type="match status" value="1"/>
</dbReference>
<keyword evidence="2" id="KW-1185">Reference proteome</keyword>
<dbReference type="RefSeq" id="WP_186640777.1">
    <property type="nucleotide sequence ID" value="NZ_JACOAF010000042.1"/>
</dbReference>
<organism evidence="1 2">
    <name type="scientific">Rufibacter sediminis</name>
    <dbReference type="NCBI Taxonomy" id="2762756"/>
    <lineage>
        <taxon>Bacteria</taxon>
        <taxon>Pseudomonadati</taxon>
        <taxon>Bacteroidota</taxon>
        <taxon>Cytophagia</taxon>
        <taxon>Cytophagales</taxon>
        <taxon>Hymenobacteraceae</taxon>
        <taxon>Rufibacter</taxon>
    </lineage>
</organism>
<accession>A0ABR6VXK5</accession>
<reference evidence="1 2" key="1">
    <citation type="journal article" date="2019" name="Int. J. Syst. Evol. Microbiol.">
        <title>Rufibacter sediminis sp. nov., isolated from freshwater lake sediment.</title>
        <authorList>
            <person name="Qu J.H."/>
            <person name="Zhang L.J."/>
            <person name="Fu Y.H."/>
            <person name="Li H.F."/>
        </authorList>
    </citation>
    <scope>NUCLEOTIDE SEQUENCE [LARGE SCALE GENOMIC DNA]</scope>
    <source>
        <strain evidence="1 2">H-1</strain>
    </source>
</reference>
<gene>
    <name evidence="1" type="ORF">H7U12_18330</name>
</gene>
<proteinExistence type="predicted"/>
<protein>
    <recommendedName>
        <fullName evidence="3">Lipocalin-like domain-containing protein</fullName>
    </recommendedName>
</protein>
<sequence>MKKFTYLWLLSFVFLAITGCKEEEEAQPAVAELIKGSWNEVKAVRKDLNETGELISEVETDGTMRYVLDGQTLTLGTPPDARNYSYTLSEKNGQTTLTFMFLGSVSHWDIEVVSQNELIFRETLPSPNHKGEMVYTTIYASYLQRR</sequence>